<dbReference type="AlphaFoldDB" id="A0AAE9DRI7"/>
<evidence type="ECO:0000313" key="3">
    <source>
        <dbReference type="Proteomes" id="UP000827892"/>
    </source>
</evidence>
<protein>
    <submittedName>
        <fullName evidence="2">Uncharacterized protein</fullName>
    </submittedName>
</protein>
<keyword evidence="1" id="KW-0732">Signal</keyword>
<reference evidence="2 3" key="1">
    <citation type="submission" date="2022-05" db="EMBL/GenBank/DDBJ databases">
        <title>Chromosome-level reference genomes for two strains of Caenorhabditis briggsae: an improved platform for comparative genomics.</title>
        <authorList>
            <person name="Stevens L."/>
            <person name="Andersen E.C."/>
        </authorList>
    </citation>
    <scope>NUCLEOTIDE SEQUENCE [LARGE SCALE GENOMIC DNA]</scope>
    <source>
        <strain evidence="2">QX1410_ONT</strain>
        <tissue evidence="2">Whole-organism</tissue>
    </source>
</reference>
<name>A0AAE9DRI7_CAEBR</name>
<dbReference type="InterPro" id="IPR035940">
    <property type="entry name" value="CAP_sf"/>
</dbReference>
<accession>A0AAE9DRI7</accession>
<proteinExistence type="predicted"/>
<gene>
    <name evidence="2" type="ORF">L3Y34_019672</name>
</gene>
<dbReference type="Proteomes" id="UP000827892">
    <property type="component" value="Chromosome II"/>
</dbReference>
<evidence type="ECO:0000313" key="2">
    <source>
        <dbReference type="EMBL" id="ULU08625.1"/>
    </source>
</evidence>
<organism evidence="2 3">
    <name type="scientific">Caenorhabditis briggsae</name>
    <dbReference type="NCBI Taxonomy" id="6238"/>
    <lineage>
        <taxon>Eukaryota</taxon>
        <taxon>Metazoa</taxon>
        <taxon>Ecdysozoa</taxon>
        <taxon>Nematoda</taxon>
        <taxon>Chromadorea</taxon>
        <taxon>Rhabditida</taxon>
        <taxon>Rhabditina</taxon>
        <taxon>Rhabditomorpha</taxon>
        <taxon>Rhabditoidea</taxon>
        <taxon>Rhabditidae</taxon>
        <taxon>Peloderinae</taxon>
        <taxon>Caenorhabditis</taxon>
    </lineage>
</organism>
<evidence type="ECO:0000256" key="1">
    <source>
        <dbReference type="SAM" id="SignalP"/>
    </source>
</evidence>
<feature type="chain" id="PRO_5041909033" evidence="1">
    <location>
        <begin position="17"/>
        <end position="229"/>
    </location>
</feature>
<feature type="signal peptide" evidence="1">
    <location>
        <begin position="1"/>
        <end position="16"/>
    </location>
</feature>
<dbReference type="EMBL" id="CP090892">
    <property type="protein sequence ID" value="ULU08625.1"/>
    <property type="molecule type" value="Genomic_DNA"/>
</dbReference>
<dbReference type="Gene3D" id="3.40.33.10">
    <property type="entry name" value="CAP"/>
    <property type="match status" value="1"/>
</dbReference>
<sequence>MRLLFLALLIFPLVSSDWTGPQFVEKVNKARRELAKGMKIPNMRELVWSDDLAHEMTTKNFSIIYGYDPDERYIQTIHYSTYEGLLNSILEETSKFNRNPDPEKYNSTYEYIFIFTYYYPLFEKIGCNKDDMETIWCMFSPGIPEEHLDDNFNLKIESRFLFFNQKCDYGYEDNDGLCKYTGATTVITTEVTTTTKKPTHDVVESSSSYPIFSMVHILVVLVFGCSIFT</sequence>